<evidence type="ECO:0000313" key="1">
    <source>
        <dbReference type="EMBL" id="PGS61610.1"/>
    </source>
</evidence>
<accession>A0A9X7CGU1</accession>
<reference evidence="1 2" key="1">
    <citation type="submission" date="2017-09" db="EMBL/GenBank/DDBJ databases">
        <title>Large-scale bioinformatics analysis of Bacillus genomes uncovers conserved roles of natural products in bacterial physiology.</title>
        <authorList>
            <consortium name="Agbiome Team Llc"/>
            <person name="Bleich R.M."/>
            <person name="Grubbs K.J."/>
            <person name="Santa Maria K.C."/>
            <person name="Allen S.E."/>
            <person name="Farag S."/>
            <person name="Shank E.A."/>
            <person name="Bowers A."/>
        </authorList>
    </citation>
    <scope>NUCLEOTIDE SEQUENCE [LARGE SCALE GENOMIC DNA]</scope>
    <source>
        <strain evidence="1 2">AFS041711</strain>
    </source>
</reference>
<comment type="caution">
    <text evidence="1">The sequence shown here is derived from an EMBL/GenBank/DDBJ whole genome shotgun (WGS) entry which is preliminary data.</text>
</comment>
<feature type="non-terminal residue" evidence="1">
    <location>
        <position position="99"/>
    </location>
</feature>
<protein>
    <submittedName>
        <fullName evidence="1">Phage major capsid protein</fullName>
    </submittedName>
</protein>
<name>A0A9X7CGU1_BACCE</name>
<proteinExistence type="predicted"/>
<dbReference type="EMBL" id="NULI01000365">
    <property type="protein sequence ID" value="PGS61610.1"/>
    <property type="molecule type" value="Genomic_DNA"/>
</dbReference>
<dbReference type="Proteomes" id="UP000224203">
    <property type="component" value="Unassembled WGS sequence"/>
</dbReference>
<evidence type="ECO:0000313" key="2">
    <source>
        <dbReference type="Proteomes" id="UP000224203"/>
    </source>
</evidence>
<gene>
    <name evidence="1" type="ORF">COC69_32670</name>
</gene>
<dbReference type="AlphaFoldDB" id="A0A9X7CGU1"/>
<sequence>MELSDFTPKTLGKEAIKPLCKKGKRNPQNVLLIVNPLDYWEHIFPATTFLNAQGVYVYNVLPIPGKVIQSAAVPVGSMVAGIASDYFMGLGGAQKIESY</sequence>
<organism evidence="1 2">
    <name type="scientific">Bacillus cereus</name>
    <dbReference type="NCBI Taxonomy" id="1396"/>
    <lineage>
        <taxon>Bacteria</taxon>
        <taxon>Bacillati</taxon>
        <taxon>Bacillota</taxon>
        <taxon>Bacilli</taxon>
        <taxon>Bacillales</taxon>
        <taxon>Bacillaceae</taxon>
        <taxon>Bacillus</taxon>
        <taxon>Bacillus cereus group</taxon>
    </lineage>
</organism>